<dbReference type="CDD" id="cd03145">
    <property type="entry name" value="GAT1_cyanophycinase"/>
    <property type="match status" value="1"/>
</dbReference>
<feature type="active site" description="Charge relay system" evidence="1">
    <location>
        <position position="168"/>
    </location>
</feature>
<reference evidence="3 4" key="1">
    <citation type="submission" date="2019-08" db="EMBL/GenBank/DDBJ databases">
        <title>Bacillus genomes from the desert of Cuatro Cienegas, Coahuila.</title>
        <authorList>
            <person name="Olmedo-Alvarez G."/>
        </authorList>
    </citation>
    <scope>NUCLEOTIDE SEQUENCE [LARGE SCALE GENOMIC DNA]</scope>
    <source>
        <strain evidence="3 4">CH87b_3T</strain>
    </source>
</reference>
<sequence>MKKYLKMAATIGLSLGLLAAHGPAEAASKDYTYYGYGDTTNITRSTTYGLNLMGGSTDVDEAMLWMAEKANGGDFVVLRASGGDGYNQYVYDLAASNGVPLDSVETIVLNNRNAAYDSFVLDKVFKAEAVFFAGGDQSLYVDYIIDTPLADTLNDLISIYDVPIGGTSAGLAIQGQFVYDASNGSVYSDEALSNPSNRYMTFTRNFLDNPYLTSTITDTHFEQRDRMGRFVGFMARNIMDGWTTQAKGIAVNEQTALLVEADGSARVVSQPGSTDAAVYIARTTGAPTSGSRSPLTMKDIEMVKLETGDTFSFPTWTSSNGLKYKLNAQNGVLTSTTGNIYGNQ</sequence>
<feature type="chain" id="PRO_5030116828" evidence="2">
    <location>
        <begin position="27"/>
        <end position="344"/>
    </location>
</feature>
<evidence type="ECO:0000256" key="1">
    <source>
        <dbReference type="PIRSR" id="PIRSR032067-1"/>
    </source>
</evidence>
<organism evidence="3 4">
    <name type="scientific">Rossellomorea aquimaris</name>
    <dbReference type="NCBI Taxonomy" id="189382"/>
    <lineage>
        <taxon>Bacteria</taxon>
        <taxon>Bacillati</taxon>
        <taxon>Bacillota</taxon>
        <taxon>Bacilli</taxon>
        <taxon>Bacillales</taxon>
        <taxon>Bacillaceae</taxon>
        <taxon>Rossellomorea</taxon>
    </lineage>
</organism>
<dbReference type="SUPFAM" id="SSF52317">
    <property type="entry name" value="Class I glutamine amidotransferase-like"/>
    <property type="match status" value="1"/>
</dbReference>
<evidence type="ECO:0000313" key="4">
    <source>
        <dbReference type="Proteomes" id="UP000324269"/>
    </source>
</evidence>
<accession>A0A5D4UKZ9</accession>
<dbReference type="GO" id="GO:0016787">
    <property type="term" value="F:hydrolase activity"/>
    <property type="evidence" value="ECO:0007669"/>
    <property type="project" value="InterPro"/>
</dbReference>
<feature type="signal peptide" evidence="2">
    <location>
        <begin position="1"/>
        <end position="26"/>
    </location>
</feature>
<dbReference type="RefSeq" id="WP_148967569.1">
    <property type="nucleotide sequence ID" value="NZ_JBNIKW010000001.1"/>
</dbReference>
<comment type="caution">
    <text evidence="3">The sequence shown here is derived from an EMBL/GenBank/DDBJ whole genome shotgun (WGS) entry which is preliminary data.</text>
</comment>
<dbReference type="InterPro" id="IPR029062">
    <property type="entry name" value="Class_I_gatase-like"/>
</dbReference>
<evidence type="ECO:0000256" key="2">
    <source>
        <dbReference type="SAM" id="SignalP"/>
    </source>
</evidence>
<keyword evidence="2" id="KW-0732">Signal</keyword>
<dbReference type="EMBL" id="VTEZ01000001">
    <property type="protein sequence ID" value="TYS88277.1"/>
    <property type="molecule type" value="Genomic_DNA"/>
</dbReference>
<feature type="active site" description="Charge relay system" evidence="1">
    <location>
        <position position="220"/>
    </location>
</feature>
<evidence type="ECO:0000313" key="3">
    <source>
        <dbReference type="EMBL" id="TYS88277.1"/>
    </source>
</evidence>
<dbReference type="PANTHER" id="PTHR36175">
    <property type="entry name" value="CYANOPHYCINASE"/>
    <property type="match status" value="1"/>
</dbReference>
<dbReference type="AlphaFoldDB" id="A0A5D4UKZ9"/>
<dbReference type="Gene3D" id="3.40.50.880">
    <property type="match status" value="1"/>
</dbReference>
<proteinExistence type="predicted"/>
<protein>
    <submittedName>
        <fullName evidence="3">Cyanophycinase</fullName>
    </submittedName>
</protein>
<dbReference type="Proteomes" id="UP000324269">
    <property type="component" value="Unassembled WGS sequence"/>
</dbReference>
<dbReference type="PIRSF" id="PIRSF032067">
    <property type="entry name" value="Cyanophycinase"/>
    <property type="match status" value="1"/>
</dbReference>
<name>A0A5D4UKZ9_9BACI</name>
<dbReference type="InterPro" id="IPR011811">
    <property type="entry name" value="Peptidase_S51_cyanophycinase"/>
</dbReference>
<gene>
    <name evidence="3" type="ORF">FZC85_02220</name>
</gene>
<dbReference type="PANTHER" id="PTHR36175:SF1">
    <property type="entry name" value="CYANOPHYCINASE"/>
    <property type="match status" value="1"/>
</dbReference>
<feature type="active site" description="Charge relay system" evidence="1">
    <location>
        <position position="253"/>
    </location>
</feature>
<dbReference type="OrthoDB" id="9799980at2"/>